<evidence type="ECO:0000256" key="3">
    <source>
        <dbReference type="ARBA" id="ARBA00022448"/>
    </source>
</evidence>
<keyword evidence="3" id="KW-0813">Transport</keyword>
<feature type="transmembrane region" description="Helical" evidence="13">
    <location>
        <begin position="131"/>
        <end position="156"/>
    </location>
</feature>
<dbReference type="GO" id="GO:0009055">
    <property type="term" value="F:electron transfer activity"/>
    <property type="evidence" value="ECO:0007669"/>
    <property type="project" value="InterPro"/>
</dbReference>
<feature type="transmembrane region" description="Helical" evidence="13">
    <location>
        <begin position="43"/>
        <end position="64"/>
    </location>
</feature>
<comment type="cofactor">
    <cofactor evidence="1">
        <name>heme b</name>
        <dbReference type="ChEBI" id="CHEBI:60344"/>
    </cofactor>
</comment>
<gene>
    <name evidence="15" type="ORF">GCE9029_04919</name>
</gene>
<keyword evidence="8" id="KW-0249">Electron transport</keyword>
<dbReference type="RefSeq" id="WP_062667790.1">
    <property type="nucleotide sequence ID" value="NZ_FIZX01000010.1"/>
</dbReference>
<protein>
    <submittedName>
        <fullName evidence="15">Cytochrome b561</fullName>
    </submittedName>
</protein>
<evidence type="ECO:0000256" key="1">
    <source>
        <dbReference type="ARBA" id="ARBA00001970"/>
    </source>
</evidence>
<dbReference type="EMBL" id="FIZX01000010">
    <property type="protein sequence ID" value="CZF85278.1"/>
    <property type="molecule type" value="Genomic_DNA"/>
</dbReference>
<dbReference type="SUPFAM" id="SSF81342">
    <property type="entry name" value="Transmembrane di-heme cytochromes"/>
    <property type="match status" value="1"/>
</dbReference>
<comment type="subcellular location">
    <subcellularLocation>
        <location evidence="2">Cell membrane</location>
        <topology evidence="2">Multi-pass membrane protein</topology>
    </subcellularLocation>
</comment>
<accession>A0A128FET3</accession>
<evidence type="ECO:0000256" key="6">
    <source>
        <dbReference type="ARBA" id="ARBA00022692"/>
    </source>
</evidence>
<feature type="transmembrane region" description="Helical" evidence="13">
    <location>
        <begin position="12"/>
        <end position="31"/>
    </location>
</feature>
<dbReference type="InterPro" id="IPR016174">
    <property type="entry name" value="Di-haem_cyt_TM"/>
</dbReference>
<evidence type="ECO:0000256" key="9">
    <source>
        <dbReference type="ARBA" id="ARBA00022989"/>
    </source>
</evidence>
<dbReference type="InterPro" id="IPR011577">
    <property type="entry name" value="Cyt_b561_bac/Ni-Hgenase"/>
</dbReference>
<keyword evidence="7" id="KW-0479">Metal-binding</keyword>
<evidence type="ECO:0000256" key="10">
    <source>
        <dbReference type="ARBA" id="ARBA00023004"/>
    </source>
</evidence>
<evidence type="ECO:0000256" key="13">
    <source>
        <dbReference type="SAM" id="Phobius"/>
    </source>
</evidence>
<evidence type="ECO:0000259" key="14">
    <source>
        <dbReference type="Pfam" id="PF01292"/>
    </source>
</evidence>
<dbReference type="PANTHER" id="PTHR30529">
    <property type="entry name" value="CYTOCHROME B561"/>
    <property type="match status" value="1"/>
</dbReference>
<evidence type="ECO:0000256" key="12">
    <source>
        <dbReference type="ARBA" id="ARBA00037975"/>
    </source>
</evidence>
<proteinExistence type="inferred from homology"/>
<keyword evidence="11 13" id="KW-0472">Membrane</keyword>
<keyword evidence="6 13" id="KW-0812">Transmembrane</keyword>
<dbReference type="GO" id="GO:0005886">
    <property type="term" value="C:plasma membrane"/>
    <property type="evidence" value="ECO:0007669"/>
    <property type="project" value="UniProtKB-SubCell"/>
</dbReference>
<dbReference type="PANTHER" id="PTHR30529:SF1">
    <property type="entry name" value="CYTOCHROME B561 HOMOLOG 2"/>
    <property type="match status" value="1"/>
</dbReference>
<evidence type="ECO:0000313" key="16">
    <source>
        <dbReference type="Proteomes" id="UP000071641"/>
    </source>
</evidence>
<dbReference type="GO" id="GO:0022904">
    <property type="term" value="P:respiratory electron transport chain"/>
    <property type="evidence" value="ECO:0007669"/>
    <property type="project" value="InterPro"/>
</dbReference>
<evidence type="ECO:0000256" key="2">
    <source>
        <dbReference type="ARBA" id="ARBA00004651"/>
    </source>
</evidence>
<dbReference type="AlphaFoldDB" id="A0A128FET3"/>
<evidence type="ECO:0000256" key="5">
    <source>
        <dbReference type="ARBA" id="ARBA00022617"/>
    </source>
</evidence>
<dbReference type="Proteomes" id="UP000071641">
    <property type="component" value="Unassembled WGS sequence"/>
</dbReference>
<organism evidence="15 16">
    <name type="scientific">Grimontia celer</name>
    <dbReference type="NCBI Taxonomy" id="1796497"/>
    <lineage>
        <taxon>Bacteria</taxon>
        <taxon>Pseudomonadati</taxon>
        <taxon>Pseudomonadota</taxon>
        <taxon>Gammaproteobacteria</taxon>
        <taxon>Vibrionales</taxon>
        <taxon>Vibrionaceae</taxon>
        <taxon>Grimontia</taxon>
    </lineage>
</organism>
<keyword evidence="9 13" id="KW-1133">Transmembrane helix</keyword>
<sequence length="188" mass="21687">MIQKRYDSLSRLLHWSMAAIIIYATVAGYVMHLVVGTKAFEVLSVLNMSFATIGTVLFVMRWVWSYFRPAVASVNSTTTFEKNIAKFVHSVLYLLMFLVFVSGFLMLKEPYWFFWLVKVPNPVTDMVINDFFFFVHRASCAVLGLVVVMHIGAVVYHQFWLRDNLIARLMPSKPKPVVMHLSQKKGRV</sequence>
<comment type="similarity">
    <text evidence="12">Belongs to the cytochrome b561 family.</text>
</comment>
<reference evidence="16" key="1">
    <citation type="submission" date="2016-02" db="EMBL/GenBank/DDBJ databases">
        <authorList>
            <person name="Rodrigo-Torres Lidia"/>
            <person name="Arahal R.David."/>
        </authorList>
    </citation>
    <scope>NUCLEOTIDE SEQUENCE [LARGE SCALE GENOMIC DNA]</scope>
    <source>
        <strain evidence="16">CECT 9029</strain>
    </source>
</reference>
<evidence type="ECO:0000256" key="4">
    <source>
        <dbReference type="ARBA" id="ARBA00022475"/>
    </source>
</evidence>
<keyword evidence="5" id="KW-0349">Heme</keyword>
<evidence type="ECO:0000256" key="8">
    <source>
        <dbReference type="ARBA" id="ARBA00022982"/>
    </source>
</evidence>
<keyword evidence="16" id="KW-1185">Reference proteome</keyword>
<dbReference type="GO" id="GO:0020037">
    <property type="term" value="F:heme binding"/>
    <property type="evidence" value="ECO:0007669"/>
    <property type="project" value="TreeGrafter"/>
</dbReference>
<keyword evidence="10" id="KW-0408">Iron</keyword>
<dbReference type="GO" id="GO:0046872">
    <property type="term" value="F:metal ion binding"/>
    <property type="evidence" value="ECO:0007669"/>
    <property type="project" value="UniProtKB-KW"/>
</dbReference>
<dbReference type="STRING" id="1796497.GCE9029_04919"/>
<evidence type="ECO:0000256" key="7">
    <source>
        <dbReference type="ARBA" id="ARBA00022723"/>
    </source>
</evidence>
<dbReference type="Pfam" id="PF01292">
    <property type="entry name" value="Ni_hydr_CYTB"/>
    <property type="match status" value="1"/>
</dbReference>
<name>A0A128FET3_9GAMM</name>
<evidence type="ECO:0000313" key="15">
    <source>
        <dbReference type="EMBL" id="CZF85278.1"/>
    </source>
</evidence>
<dbReference type="OrthoDB" id="1247465at2"/>
<keyword evidence="4" id="KW-1003">Cell membrane</keyword>
<feature type="transmembrane region" description="Helical" evidence="13">
    <location>
        <begin position="84"/>
        <end position="107"/>
    </location>
</feature>
<feature type="domain" description="Cytochrome b561 bacterial/Ni-hydrogenase" evidence="14">
    <location>
        <begin position="5"/>
        <end position="170"/>
    </location>
</feature>
<dbReference type="InterPro" id="IPR052168">
    <property type="entry name" value="Cytochrome_b561_oxidase"/>
</dbReference>
<evidence type="ECO:0000256" key="11">
    <source>
        <dbReference type="ARBA" id="ARBA00023136"/>
    </source>
</evidence>